<dbReference type="EMBL" id="CP154858">
    <property type="protein sequence ID" value="XDT71961.1"/>
    <property type="molecule type" value="Genomic_DNA"/>
</dbReference>
<feature type="transmembrane region" description="Helical" evidence="1">
    <location>
        <begin position="6"/>
        <end position="33"/>
    </location>
</feature>
<protein>
    <submittedName>
        <fullName evidence="2">Type II secretion system protein</fullName>
    </submittedName>
</protein>
<keyword evidence="1" id="KW-0812">Transmembrane</keyword>
<dbReference type="KEGG" id="tcd:AAIA72_14350"/>
<dbReference type="RefSeq" id="WP_369600982.1">
    <property type="nucleotide sequence ID" value="NZ_CP154858.1"/>
</dbReference>
<name>A0AB39UVG3_9GAMM</name>
<keyword evidence="1" id="KW-0472">Membrane</keyword>
<gene>
    <name evidence="2" type="ORF">AAIA72_14350</name>
</gene>
<dbReference type="InterPro" id="IPR012902">
    <property type="entry name" value="N_methyl_site"/>
</dbReference>
<accession>A0AB39UVG3</accession>
<dbReference type="Gene3D" id="3.30.700.10">
    <property type="entry name" value="Glycoprotein, Type 4 Pilin"/>
    <property type="match status" value="1"/>
</dbReference>
<proteinExistence type="predicted"/>
<reference evidence="2" key="1">
    <citation type="submission" date="2024-05" db="EMBL/GenBank/DDBJ databases">
        <title>Genome sequencing of novel strain.</title>
        <authorList>
            <person name="Ganbat D."/>
            <person name="Ganbat S."/>
            <person name="Lee S.-J."/>
        </authorList>
    </citation>
    <scope>NUCLEOTIDE SEQUENCE</scope>
    <source>
        <strain evidence="2">SMD15-11</strain>
    </source>
</reference>
<evidence type="ECO:0000256" key="1">
    <source>
        <dbReference type="SAM" id="Phobius"/>
    </source>
</evidence>
<dbReference type="InterPro" id="IPR045584">
    <property type="entry name" value="Pilin-like"/>
</dbReference>
<organism evidence="2">
    <name type="scientific">Thermohahella caldifontis</name>
    <dbReference type="NCBI Taxonomy" id="3142973"/>
    <lineage>
        <taxon>Bacteria</taxon>
        <taxon>Pseudomonadati</taxon>
        <taxon>Pseudomonadota</taxon>
        <taxon>Gammaproteobacteria</taxon>
        <taxon>Oceanospirillales</taxon>
        <taxon>Hahellaceae</taxon>
        <taxon>Thermohahella</taxon>
    </lineage>
</organism>
<dbReference type="SUPFAM" id="SSF54523">
    <property type="entry name" value="Pili subunits"/>
    <property type="match status" value="1"/>
</dbReference>
<dbReference type="NCBIfam" id="TIGR02532">
    <property type="entry name" value="IV_pilin_GFxxxE"/>
    <property type="match status" value="1"/>
</dbReference>
<dbReference type="AlphaFoldDB" id="A0AB39UVG3"/>
<dbReference type="PROSITE" id="PS00409">
    <property type="entry name" value="PROKAR_NTER_METHYL"/>
    <property type="match status" value="1"/>
</dbReference>
<dbReference type="Pfam" id="PF07963">
    <property type="entry name" value="N_methyl"/>
    <property type="match status" value="1"/>
</dbReference>
<evidence type="ECO:0000313" key="2">
    <source>
        <dbReference type="EMBL" id="XDT71961.1"/>
    </source>
</evidence>
<sequence length="162" mass="16865">MNQRDGGFTLIELIMVMVVLSVLAVSTIGLFAGQGEFAGRLQRDQLLAHLRLAQQVALARHDVSAPATTWTLSRSGGTLQAQIVQGAYNTVRSLEEAGTTVTWSSATTTSCGAATGTLPLTLTFDQLGDLASETLICVSGNGQTWPVCVSAAGYAYAGVCTP</sequence>
<keyword evidence="1" id="KW-1133">Transmembrane helix</keyword>